<proteinExistence type="predicted"/>
<feature type="chain" id="PRO_5032676611" evidence="2">
    <location>
        <begin position="21"/>
        <end position="282"/>
    </location>
</feature>
<organism evidence="3 4">
    <name type="scientific">Treponema peruense</name>
    <dbReference type="NCBI Taxonomy" id="2787628"/>
    <lineage>
        <taxon>Bacteria</taxon>
        <taxon>Pseudomonadati</taxon>
        <taxon>Spirochaetota</taxon>
        <taxon>Spirochaetia</taxon>
        <taxon>Spirochaetales</taxon>
        <taxon>Treponemataceae</taxon>
        <taxon>Treponema</taxon>
    </lineage>
</organism>
<dbReference type="AlphaFoldDB" id="A0A7T3V444"/>
<evidence type="ECO:0000313" key="3">
    <source>
        <dbReference type="EMBL" id="QQA00133.1"/>
    </source>
</evidence>
<keyword evidence="4" id="KW-1185">Reference proteome</keyword>
<dbReference type="EMBL" id="CP064936">
    <property type="protein sequence ID" value="QQA00133.1"/>
    <property type="molecule type" value="Genomic_DNA"/>
</dbReference>
<feature type="compositionally biased region" description="Polar residues" evidence="1">
    <location>
        <begin position="137"/>
        <end position="152"/>
    </location>
</feature>
<feature type="signal peptide" evidence="2">
    <location>
        <begin position="1"/>
        <end position="20"/>
    </location>
</feature>
<gene>
    <name evidence="3" type="ORF">IWA51_07540</name>
</gene>
<feature type="compositionally biased region" description="Polar residues" evidence="1">
    <location>
        <begin position="256"/>
        <end position="271"/>
    </location>
</feature>
<evidence type="ECO:0000256" key="1">
    <source>
        <dbReference type="SAM" id="MobiDB-lite"/>
    </source>
</evidence>
<keyword evidence="2" id="KW-0732">Signal</keyword>
<dbReference type="KEGG" id="tper:IWA51_07540"/>
<name>A0A7T3V444_9SPIR</name>
<feature type="region of interest" description="Disordered" evidence="1">
    <location>
        <begin position="256"/>
        <end position="282"/>
    </location>
</feature>
<reference evidence="3 4" key="1">
    <citation type="submission" date="2020-11" db="EMBL/GenBank/DDBJ databases">
        <title>Treponema Peruensis nv. sp., first commensal Treponema isolated from human feces.</title>
        <authorList>
            <person name="Belkhou C."/>
            <person name="Raes J."/>
        </authorList>
    </citation>
    <scope>NUCLEOTIDE SEQUENCE [LARGE SCALE GENOMIC DNA]</scope>
    <source>
        <strain evidence="3 4">RCC2812</strain>
    </source>
</reference>
<dbReference type="Proteomes" id="UP000595224">
    <property type="component" value="Chromosome"/>
</dbReference>
<sequence>MHAGKILLGILMLLYSAAYAATTVDFYATVSSSDDENMIKMTTDLFYSQFLSINGYAVNDRRDTAYPPQTPSPNIAFYAEIQEDSNGSWICTLNAIDSSREKSVNATKKYASYYKILLDAKASLENLLKNLSTGVSGTAEESTAQEPAQTAVPSEPDTEKQTSPIEQLAGTWNGEDHIEKILILRSGRGFVIFENGASMNISVEEAGGSVKITQTSRPNASFFPELPRALALKNAAQSQPVEWNLTLAEDGSLKGSKTTLVESRSSDTGVSRGTVAVEWKRR</sequence>
<accession>A0A7T3V444</accession>
<feature type="region of interest" description="Disordered" evidence="1">
    <location>
        <begin position="137"/>
        <end position="163"/>
    </location>
</feature>
<evidence type="ECO:0000313" key="4">
    <source>
        <dbReference type="Proteomes" id="UP000595224"/>
    </source>
</evidence>
<protein>
    <submittedName>
        <fullName evidence="3">Uncharacterized protein</fullName>
    </submittedName>
</protein>
<dbReference type="RefSeq" id="WP_198441982.1">
    <property type="nucleotide sequence ID" value="NZ_CBCSHE010000001.1"/>
</dbReference>
<evidence type="ECO:0000256" key="2">
    <source>
        <dbReference type="SAM" id="SignalP"/>
    </source>
</evidence>